<dbReference type="EMBL" id="AWWV01009902">
    <property type="protein sequence ID" value="OMO83198.1"/>
    <property type="molecule type" value="Genomic_DNA"/>
</dbReference>
<protein>
    <submittedName>
        <fullName evidence="1">Uncharacterized protein</fullName>
    </submittedName>
</protein>
<evidence type="ECO:0000313" key="1">
    <source>
        <dbReference type="EMBL" id="OMO83198.1"/>
    </source>
</evidence>
<dbReference type="Gramene" id="OMO83198">
    <property type="protein sequence ID" value="OMO83198"/>
    <property type="gene ID" value="CCACVL1_11519"/>
</dbReference>
<accession>A0A1R3IKS5</accession>
<sequence length="31" mass="3150">MGSVGTLTVGINTAKQRHRYSSKAGGKVTSG</sequence>
<keyword evidence="2" id="KW-1185">Reference proteome</keyword>
<proteinExistence type="predicted"/>
<dbReference type="AlphaFoldDB" id="A0A1R3IKS5"/>
<comment type="caution">
    <text evidence="1">The sequence shown here is derived from an EMBL/GenBank/DDBJ whole genome shotgun (WGS) entry which is preliminary data.</text>
</comment>
<organism evidence="1 2">
    <name type="scientific">Corchorus capsularis</name>
    <name type="common">Jute</name>
    <dbReference type="NCBI Taxonomy" id="210143"/>
    <lineage>
        <taxon>Eukaryota</taxon>
        <taxon>Viridiplantae</taxon>
        <taxon>Streptophyta</taxon>
        <taxon>Embryophyta</taxon>
        <taxon>Tracheophyta</taxon>
        <taxon>Spermatophyta</taxon>
        <taxon>Magnoliopsida</taxon>
        <taxon>eudicotyledons</taxon>
        <taxon>Gunneridae</taxon>
        <taxon>Pentapetalae</taxon>
        <taxon>rosids</taxon>
        <taxon>malvids</taxon>
        <taxon>Malvales</taxon>
        <taxon>Malvaceae</taxon>
        <taxon>Grewioideae</taxon>
        <taxon>Apeibeae</taxon>
        <taxon>Corchorus</taxon>
    </lineage>
</organism>
<name>A0A1R3IKS5_COCAP</name>
<gene>
    <name evidence="1" type="ORF">CCACVL1_11519</name>
</gene>
<evidence type="ECO:0000313" key="2">
    <source>
        <dbReference type="Proteomes" id="UP000188268"/>
    </source>
</evidence>
<reference evidence="1 2" key="1">
    <citation type="submission" date="2013-09" db="EMBL/GenBank/DDBJ databases">
        <title>Corchorus capsularis genome sequencing.</title>
        <authorList>
            <person name="Alam M."/>
            <person name="Haque M.S."/>
            <person name="Islam M.S."/>
            <person name="Emdad E.M."/>
            <person name="Islam M.M."/>
            <person name="Ahmed B."/>
            <person name="Halim A."/>
            <person name="Hossen Q.M.M."/>
            <person name="Hossain M.Z."/>
            <person name="Ahmed R."/>
            <person name="Khan M.M."/>
            <person name="Islam R."/>
            <person name="Rashid M.M."/>
            <person name="Khan S.A."/>
            <person name="Rahman M.S."/>
            <person name="Alam M."/>
        </authorList>
    </citation>
    <scope>NUCLEOTIDE SEQUENCE [LARGE SCALE GENOMIC DNA]</scope>
    <source>
        <strain evidence="2">cv. CVL-1</strain>
        <tissue evidence="1">Whole seedling</tissue>
    </source>
</reference>
<dbReference type="Proteomes" id="UP000188268">
    <property type="component" value="Unassembled WGS sequence"/>
</dbReference>